<gene>
    <name evidence="4" type="ORF">OSTQU699_LOCUS5457</name>
</gene>
<dbReference type="Pfam" id="PF16655">
    <property type="entry name" value="PhoD_N"/>
    <property type="match status" value="1"/>
</dbReference>
<keyword evidence="1" id="KW-0732">Signal</keyword>
<dbReference type="InterPro" id="IPR038607">
    <property type="entry name" value="PhoD-like_sf"/>
</dbReference>
<evidence type="ECO:0000256" key="1">
    <source>
        <dbReference type="SAM" id="SignalP"/>
    </source>
</evidence>
<evidence type="ECO:0000313" key="5">
    <source>
        <dbReference type="Proteomes" id="UP000708148"/>
    </source>
</evidence>
<accession>A0A8S1IY00</accession>
<feature type="non-terminal residue" evidence="4">
    <location>
        <position position="1"/>
    </location>
</feature>
<dbReference type="CDD" id="cd07389">
    <property type="entry name" value="MPP_PhoD"/>
    <property type="match status" value="1"/>
</dbReference>
<evidence type="ECO:0000259" key="3">
    <source>
        <dbReference type="Pfam" id="PF16655"/>
    </source>
</evidence>
<dbReference type="PANTHER" id="PTHR43606">
    <property type="entry name" value="PHOSPHATASE, PUTATIVE (AFU_ORTHOLOGUE AFUA_6G08710)-RELATED"/>
    <property type="match status" value="1"/>
</dbReference>
<dbReference type="InterPro" id="IPR052900">
    <property type="entry name" value="Phospholipid_Metab_Enz"/>
</dbReference>
<dbReference type="PANTHER" id="PTHR43606:SF2">
    <property type="entry name" value="ALKALINE PHOSPHATASE FAMILY PROTEIN (AFU_ORTHOLOGUE AFUA_5G03860)"/>
    <property type="match status" value="1"/>
</dbReference>
<evidence type="ECO:0008006" key="6">
    <source>
        <dbReference type="Google" id="ProtNLM"/>
    </source>
</evidence>
<comment type="caution">
    <text evidence="4">The sequence shown here is derived from an EMBL/GenBank/DDBJ whole genome shotgun (WGS) entry which is preliminary data.</text>
</comment>
<dbReference type="InterPro" id="IPR032093">
    <property type="entry name" value="PhoD_N"/>
</dbReference>
<evidence type="ECO:0000259" key="2">
    <source>
        <dbReference type="Pfam" id="PF09423"/>
    </source>
</evidence>
<evidence type="ECO:0000313" key="4">
    <source>
        <dbReference type="EMBL" id="CAD7700098.1"/>
    </source>
</evidence>
<dbReference type="SUPFAM" id="SSF56300">
    <property type="entry name" value="Metallo-dependent phosphatases"/>
    <property type="match status" value="1"/>
</dbReference>
<dbReference type="Gene3D" id="3.60.21.70">
    <property type="entry name" value="PhoD-like phosphatase"/>
    <property type="match status" value="1"/>
</dbReference>
<dbReference type="OrthoDB" id="44589at2759"/>
<organism evidence="4 5">
    <name type="scientific">Ostreobium quekettii</name>
    <dbReference type="NCBI Taxonomy" id="121088"/>
    <lineage>
        <taxon>Eukaryota</taxon>
        <taxon>Viridiplantae</taxon>
        <taxon>Chlorophyta</taxon>
        <taxon>core chlorophytes</taxon>
        <taxon>Ulvophyceae</taxon>
        <taxon>TCBD clade</taxon>
        <taxon>Bryopsidales</taxon>
        <taxon>Ostreobineae</taxon>
        <taxon>Ostreobiaceae</taxon>
        <taxon>Ostreobium</taxon>
    </lineage>
</organism>
<feature type="signal peptide" evidence="1">
    <location>
        <begin position="1"/>
        <end position="20"/>
    </location>
</feature>
<dbReference type="PROSITE" id="PS51257">
    <property type="entry name" value="PROKAR_LIPOPROTEIN"/>
    <property type="match status" value="1"/>
</dbReference>
<feature type="domain" description="PhoD-like phosphatase metallophosphatase" evidence="2">
    <location>
        <begin position="136"/>
        <end position="377"/>
    </location>
</feature>
<dbReference type="AlphaFoldDB" id="A0A8S1IY00"/>
<dbReference type="Pfam" id="PF09423">
    <property type="entry name" value="PhoD"/>
    <property type="match status" value="1"/>
</dbReference>
<name>A0A8S1IY00_9CHLO</name>
<dbReference type="InterPro" id="IPR018946">
    <property type="entry name" value="PhoD-like_MPP"/>
</dbReference>
<protein>
    <recommendedName>
        <fullName evidence="6">Alkaline phosphatase</fullName>
    </recommendedName>
</protein>
<keyword evidence="5" id="KW-1185">Reference proteome</keyword>
<proteinExistence type="predicted"/>
<dbReference type="Gene3D" id="2.60.40.380">
    <property type="entry name" value="Purple acid phosphatase-like, N-terminal"/>
    <property type="match status" value="1"/>
</dbReference>
<dbReference type="InterPro" id="IPR029052">
    <property type="entry name" value="Metallo-depent_PP-like"/>
</dbReference>
<reference evidence="4" key="1">
    <citation type="submission" date="2020-12" db="EMBL/GenBank/DDBJ databases">
        <authorList>
            <person name="Iha C."/>
        </authorList>
    </citation>
    <scope>NUCLEOTIDE SEQUENCE</scope>
</reference>
<sequence length="378" mass="42024">MARTLLLAALAAALAACAWGLTATFDHGVASGDPLPDGIIIWTRVTPRVREDRAPDNFTVGVAWSVSEAADLSGPVAEGMFETNGTLDWTVKVDVRNLISSVQYYYGFNVNGVSSKVGTFRLPKPAGEAMEQLKYALFACANWGFGYFNAYDLASRYDLDFHVHLGDFIYEYGLERSPNAEQAVRFAQQPKGLTPPHEAVSLDDYRKRYALYRADPALQLLSAKSALIAVWDDHEITNNPWMGGASNHNPDEGEGDWVERWMAAVQAYHEWMPIRSYDSEGEFISKRIYRSFQFGDLATMIIIETRLMGRTKQDEGEEDSAPNTVFGATVGVVGGLAPEEWQANNVSIQLEQIRDSANEFRSRDGKKILGDSQLSWVQ</sequence>
<dbReference type="Proteomes" id="UP000708148">
    <property type="component" value="Unassembled WGS sequence"/>
</dbReference>
<dbReference type="EMBL" id="CAJHUC010001177">
    <property type="protein sequence ID" value="CAD7700098.1"/>
    <property type="molecule type" value="Genomic_DNA"/>
</dbReference>
<feature type="chain" id="PRO_5035777114" description="Alkaline phosphatase" evidence="1">
    <location>
        <begin position="21"/>
        <end position="378"/>
    </location>
</feature>
<feature type="domain" description="Phospholipase D N-terminal" evidence="3">
    <location>
        <begin position="27"/>
        <end position="121"/>
    </location>
</feature>